<dbReference type="InterPro" id="IPR012337">
    <property type="entry name" value="RNaseH-like_sf"/>
</dbReference>
<dbReference type="InterPro" id="IPR045040">
    <property type="entry name" value="PORR_fam"/>
</dbReference>
<dbReference type="InterPro" id="IPR021099">
    <property type="entry name" value="PORR_domain"/>
</dbReference>
<proteinExistence type="predicted"/>
<dbReference type="GO" id="GO:0003723">
    <property type="term" value="F:RNA binding"/>
    <property type="evidence" value="ECO:0007669"/>
    <property type="project" value="InterPro"/>
</dbReference>
<dbReference type="OMA" id="LCLRQHL"/>
<dbReference type="PROSITE" id="PS50879">
    <property type="entry name" value="RNASE_H_1"/>
    <property type="match status" value="1"/>
</dbReference>
<protein>
    <submittedName>
        <fullName evidence="2">Protein ROOT PRIMORDIUM DEFECTIVE 1 isoform X1</fullName>
    </submittedName>
</protein>
<dbReference type="SUPFAM" id="SSF53098">
    <property type="entry name" value="Ribonuclease H-like"/>
    <property type="match status" value="1"/>
</dbReference>
<dbReference type="CDD" id="cd06222">
    <property type="entry name" value="RNase_H_like"/>
    <property type="match status" value="1"/>
</dbReference>
<sequence length="494" mass="56431">MFFNRTHLMKLKKLLFSSQRSLLLLNQEQPTYNYTQKCNYVDVKMKWKKDAFYDSIEIIHKSPELKALISLKNCIVNASDDCIPIDAVSKRGRELGVPMKVARFMRQYPSVFEEFAGPKYNLPWFRLTQEAINLDKEERGVYSDQNFELILRLKKLILMTKQKKLPLRIIEGMLWYLGLPEDFLQNPGANLDKSFKLVEMGDGLQGLTVNPDRSIMLSVMQKNALKRGNYIEGPSAPLAFPLFPSKGLRLKRKISNWLDEFQKLPYVSPYEDSSHLNPCSDVSEKRVVGVLHELLSLFVDQSAERKKLLCLRTHLGLPQKFYKAFDRHPHMFYLSLKSKTCTVILKEAYNDDSAMETHPILEVRKKYIKLMNESKIILKDRRQKKRFDGLGDYNSEVGTDSEAEDRCAVGEITLYFDGSAFGNPGAAGIGGIFRRRDGTVIWAFSGPIGIASSTKAEIMTAPKKCCRISVLQTPILNPPYPTLFCDGRGDNLVL</sequence>
<dbReference type="RefSeq" id="XP_019054733.1">
    <property type="nucleotide sequence ID" value="XM_019199188.1"/>
</dbReference>
<dbReference type="InterPro" id="IPR044730">
    <property type="entry name" value="RNase_H-like_dom_plant"/>
</dbReference>
<dbReference type="Proteomes" id="UP000189703">
    <property type="component" value="Unplaced"/>
</dbReference>
<dbReference type="STRING" id="4432.A0A1U8Q7H4"/>
<dbReference type="PANTHER" id="PTHR31476">
    <property type="entry name" value="PROTEIN WHAT'S THIS FACTOR 1 HOMOLOG, CHLOROPLASTIC"/>
    <property type="match status" value="1"/>
</dbReference>
<dbReference type="InterPro" id="IPR002156">
    <property type="entry name" value="RNaseH_domain"/>
</dbReference>
<dbReference type="PANTHER" id="PTHR31476:SF13">
    <property type="entry name" value="PROTEIN WHAT'S THIS FACTOR 9, MITOCHONDRIAL"/>
    <property type="match status" value="1"/>
</dbReference>
<organism evidence="1 2">
    <name type="scientific">Nelumbo nucifera</name>
    <name type="common">Sacred lotus</name>
    <dbReference type="NCBI Taxonomy" id="4432"/>
    <lineage>
        <taxon>Eukaryota</taxon>
        <taxon>Viridiplantae</taxon>
        <taxon>Streptophyta</taxon>
        <taxon>Embryophyta</taxon>
        <taxon>Tracheophyta</taxon>
        <taxon>Spermatophyta</taxon>
        <taxon>Magnoliopsida</taxon>
        <taxon>Proteales</taxon>
        <taxon>Nelumbonaceae</taxon>
        <taxon>Nelumbo</taxon>
    </lineage>
</organism>
<dbReference type="Gene3D" id="3.30.420.10">
    <property type="entry name" value="Ribonuclease H-like superfamily/Ribonuclease H"/>
    <property type="match status" value="1"/>
</dbReference>
<evidence type="ECO:0000313" key="1">
    <source>
        <dbReference type="Proteomes" id="UP000189703"/>
    </source>
</evidence>
<reference evidence="2" key="1">
    <citation type="submission" date="2025-08" db="UniProtKB">
        <authorList>
            <consortium name="RefSeq"/>
        </authorList>
    </citation>
    <scope>IDENTIFICATION</scope>
</reference>
<dbReference type="AlphaFoldDB" id="A0A1U8Q7H4"/>
<dbReference type="GeneID" id="104605814"/>
<dbReference type="InterPro" id="IPR036397">
    <property type="entry name" value="RNaseH_sf"/>
</dbReference>
<name>A0A1U8Q7H4_NELNU</name>
<dbReference type="OrthoDB" id="627307at2759"/>
<evidence type="ECO:0000313" key="2">
    <source>
        <dbReference type="RefSeq" id="XP_019054733.1"/>
    </source>
</evidence>
<dbReference type="GO" id="GO:0004523">
    <property type="term" value="F:RNA-DNA hybrid ribonuclease activity"/>
    <property type="evidence" value="ECO:0007669"/>
    <property type="project" value="InterPro"/>
</dbReference>
<keyword evidence="1" id="KW-1185">Reference proteome</keyword>
<gene>
    <name evidence="2" type="primary">LOC104605814</name>
</gene>
<accession>A0A1U8Q7H4</accession>
<dbReference type="FunCoup" id="A0A1U8Q7H4">
    <property type="interactions" value="449"/>
</dbReference>
<dbReference type="Pfam" id="PF11955">
    <property type="entry name" value="PORR"/>
    <property type="match status" value="1"/>
</dbReference>